<name>A0ABR2WGT4_9FUNG</name>
<sequence length="204" mass="23097">MPGAQLRLPIHCVPAKPSYKVKTPDCLATFFADVVYHMWSNDPYGASPAFHSFCSRLFQITQPSTSTLRIALNYIYRYKETAPLSLEVLGSEYYIAVVALILANKYHEDKCYSNRSWAQVSGLNVTQLSQMELAVLTTFGWNIKIDEDEFDAWSQFLDKYWSAVMEFRAKQVVIPEQGQDLNGGAKDCRHQSFVISNSSITTVS</sequence>
<dbReference type="Pfam" id="PF00134">
    <property type="entry name" value="Cyclin_N"/>
    <property type="match status" value="1"/>
</dbReference>
<dbReference type="PANTHER" id="PTHR15615">
    <property type="match status" value="1"/>
</dbReference>
<dbReference type="EMBL" id="JASJQH010001854">
    <property type="protein sequence ID" value="KAK9760727.1"/>
    <property type="molecule type" value="Genomic_DNA"/>
</dbReference>
<dbReference type="SUPFAM" id="SSF47954">
    <property type="entry name" value="Cyclin-like"/>
    <property type="match status" value="1"/>
</dbReference>
<dbReference type="InterPro" id="IPR006671">
    <property type="entry name" value="Cyclin_N"/>
</dbReference>
<dbReference type="Gene3D" id="1.10.472.10">
    <property type="entry name" value="Cyclin-like"/>
    <property type="match status" value="1"/>
</dbReference>
<evidence type="ECO:0000313" key="2">
    <source>
        <dbReference type="EMBL" id="KAK9760727.1"/>
    </source>
</evidence>
<feature type="domain" description="Cyclin N-terminal" evidence="1">
    <location>
        <begin position="62"/>
        <end position="143"/>
    </location>
</feature>
<organism evidence="2 3">
    <name type="scientific">Basidiobolus ranarum</name>
    <dbReference type="NCBI Taxonomy" id="34480"/>
    <lineage>
        <taxon>Eukaryota</taxon>
        <taxon>Fungi</taxon>
        <taxon>Fungi incertae sedis</taxon>
        <taxon>Zoopagomycota</taxon>
        <taxon>Entomophthoromycotina</taxon>
        <taxon>Basidiobolomycetes</taxon>
        <taxon>Basidiobolales</taxon>
        <taxon>Basidiobolaceae</taxon>
        <taxon>Basidiobolus</taxon>
    </lineage>
</organism>
<evidence type="ECO:0000313" key="3">
    <source>
        <dbReference type="Proteomes" id="UP001479436"/>
    </source>
</evidence>
<dbReference type="PANTHER" id="PTHR15615:SF27">
    <property type="entry name" value="PHO85 CYCLIN CLG1"/>
    <property type="match status" value="1"/>
</dbReference>
<evidence type="ECO:0000259" key="1">
    <source>
        <dbReference type="Pfam" id="PF00134"/>
    </source>
</evidence>
<reference evidence="2 3" key="1">
    <citation type="submission" date="2023-04" db="EMBL/GenBank/DDBJ databases">
        <title>Genome of Basidiobolus ranarum AG-B5.</title>
        <authorList>
            <person name="Stajich J.E."/>
            <person name="Carter-House D."/>
            <person name="Gryganskyi A."/>
        </authorList>
    </citation>
    <scope>NUCLEOTIDE SEQUENCE [LARGE SCALE GENOMIC DNA]</scope>
    <source>
        <strain evidence="2 3">AG-B5</strain>
    </source>
</reference>
<dbReference type="Proteomes" id="UP001479436">
    <property type="component" value="Unassembled WGS sequence"/>
</dbReference>
<dbReference type="CDD" id="cd20557">
    <property type="entry name" value="CYCLIN_ScPCL1-like"/>
    <property type="match status" value="1"/>
</dbReference>
<proteinExistence type="predicted"/>
<keyword evidence="3" id="KW-1185">Reference proteome</keyword>
<gene>
    <name evidence="2" type="ORF">K7432_014942</name>
</gene>
<dbReference type="InterPro" id="IPR013922">
    <property type="entry name" value="Cyclin_PHO80-like"/>
</dbReference>
<comment type="caution">
    <text evidence="2">The sequence shown here is derived from an EMBL/GenBank/DDBJ whole genome shotgun (WGS) entry which is preliminary data.</text>
</comment>
<protein>
    <recommendedName>
        <fullName evidence="1">Cyclin N-terminal domain-containing protein</fullName>
    </recommendedName>
</protein>
<dbReference type="InterPro" id="IPR036915">
    <property type="entry name" value="Cyclin-like_sf"/>
</dbReference>
<accession>A0ABR2WGT4</accession>